<dbReference type="AlphaFoldDB" id="A0A345UNE2"/>
<comment type="similarity">
    <text evidence="2">Belongs to the CDP-alcohol phosphatidyltransferase class-I family.</text>
</comment>
<dbReference type="EMBL" id="CP027806">
    <property type="protein sequence ID" value="AXJ01994.1"/>
    <property type="molecule type" value="Genomic_DNA"/>
</dbReference>
<feature type="transmembrane region" description="Helical" evidence="3">
    <location>
        <begin position="128"/>
        <end position="146"/>
    </location>
</feature>
<feature type="transmembrane region" description="Helical" evidence="3">
    <location>
        <begin position="152"/>
        <end position="172"/>
    </location>
</feature>
<name>A0A345UNE2_9BACT</name>
<dbReference type="GO" id="GO:0016780">
    <property type="term" value="F:phosphotransferase activity, for other substituted phosphate groups"/>
    <property type="evidence" value="ECO:0007669"/>
    <property type="project" value="InterPro"/>
</dbReference>
<keyword evidence="3" id="KW-0812">Transmembrane</keyword>
<evidence type="ECO:0000256" key="1">
    <source>
        <dbReference type="ARBA" id="ARBA00022679"/>
    </source>
</evidence>
<accession>A0A345UNE2</accession>
<feature type="transmembrane region" description="Helical" evidence="3">
    <location>
        <begin position="25"/>
        <end position="45"/>
    </location>
</feature>
<dbReference type="KEGG" id="cprv:CYPRO_2755"/>
<dbReference type="PROSITE" id="PS00379">
    <property type="entry name" value="CDP_ALCOHOL_P_TRANSF"/>
    <property type="match status" value="1"/>
</dbReference>
<gene>
    <name evidence="4" type="ORF">CYPRO_2755</name>
</gene>
<proteinExistence type="inferred from homology"/>
<feature type="transmembrane region" description="Helical" evidence="3">
    <location>
        <begin position="98"/>
        <end position="116"/>
    </location>
</feature>
<evidence type="ECO:0000256" key="2">
    <source>
        <dbReference type="RuleBase" id="RU003750"/>
    </source>
</evidence>
<evidence type="ECO:0000256" key="3">
    <source>
        <dbReference type="SAM" id="Phobius"/>
    </source>
</evidence>
<keyword evidence="3" id="KW-1133">Transmembrane helix</keyword>
<dbReference type="Gene3D" id="1.20.120.1760">
    <property type="match status" value="1"/>
</dbReference>
<sequence>MTITPVTYLNLPNALSLSRLLGVPFLFWLLYAGELNTFLGLYVALGLTDFLDGKAARYLKQESEFGAHLDAAADFVFYLSSAWFFYVLFPHYLGPNMLYLQLLLGLFFSSIVLSLLKFRRVLFLHTWLSKLGGAAIFIAMIASFFMDTTLVFRAVILIYAIGFTEVILIYLIHGEVHPDIRSIFRPRF</sequence>
<protein>
    <submittedName>
        <fullName evidence="4">CDP-diacylglycerol--glycerol-3-phosphate 3-phosphatidyltransferase</fullName>
    </submittedName>
</protein>
<dbReference type="RefSeq" id="WP_114985132.1">
    <property type="nucleotide sequence ID" value="NZ_CP027806.1"/>
</dbReference>
<evidence type="ECO:0000313" key="4">
    <source>
        <dbReference type="EMBL" id="AXJ01994.1"/>
    </source>
</evidence>
<dbReference type="Proteomes" id="UP000254808">
    <property type="component" value="Chromosome"/>
</dbReference>
<keyword evidence="5" id="KW-1185">Reference proteome</keyword>
<dbReference type="OrthoDB" id="9785031at2"/>
<dbReference type="Pfam" id="PF01066">
    <property type="entry name" value="CDP-OH_P_transf"/>
    <property type="match status" value="1"/>
</dbReference>
<feature type="transmembrane region" description="Helical" evidence="3">
    <location>
        <begin position="65"/>
        <end position="86"/>
    </location>
</feature>
<reference evidence="4 5" key="1">
    <citation type="submission" date="2018-03" db="EMBL/GenBank/DDBJ databases">
        <title>Phenotypic and genomic properties of Cyclonatronum proteinivorum gen. nov., sp. nov., a haloalkaliphilic bacteroidete from soda lakes possessing Na+-translocating rhodopsin.</title>
        <authorList>
            <person name="Toshchakov S.V."/>
            <person name="Korzhenkov A."/>
            <person name="Samarov N.I."/>
            <person name="Kublanov I.V."/>
            <person name="Muntyan M.S."/>
            <person name="Sorokin D.Y."/>
        </authorList>
    </citation>
    <scope>NUCLEOTIDE SEQUENCE [LARGE SCALE GENOMIC DNA]</scope>
    <source>
        <strain evidence="4 5">Omega</strain>
    </source>
</reference>
<dbReference type="GO" id="GO:0016020">
    <property type="term" value="C:membrane"/>
    <property type="evidence" value="ECO:0007669"/>
    <property type="project" value="InterPro"/>
</dbReference>
<dbReference type="InterPro" id="IPR048254">
    <property type="entry name" value="CDP_ALCOHOL_P_TRANSF_CS"/>
</dbReference>
<dbReference type="InterPro" id="IPR043130">
    <property type="entry name" value="CDP-OH_PTrfase_TM_dom"/>
</dbReference>
<evidence type="ECO:0000313" key="5">
    <source>
        <dbReference type="Proteomes" id="UP000254808"/>
    </source>
</evidence>
<keyword evidence="1 2" id="KW-0808">Transferase</keyword>
<organism evidence="4 5">
    <name type="scientific">Cyclonatronum proteinivorum</name>
    <dbReference type="NCBI Taxonomy" id="1457365"/>
    <lineage>
        <taxon>Bacteria</taxon>
        <taxon>Pseudomonadati</taxon>
        <taxon>Balneolota</taxon>
        <taxon>Balneolia</taxon>
        <taxon>Balneolales</taxon>
        <taxon>Cyclonatronaceae</taxon>
        <taxon>Cyclonatronum</taxon>
    </lineage>
</organism>
<dbReference type="InterPro" id="IPR000462">
    <property type="entry name" value="CDP-OH_P_trans"/>
</dbReference>
<dbReference type="GO" id="GO:0008654">
    <property type="term" value="P:phospholipid biosynthetic process"/>
    <property type="evidence" value="ECO:0007669"/>
    <property type="project" value="InterPro"/>
</dbReference>
<keyword evidence="3" id="KW-0472">Membrane</keyword>